<feature type="binding site" evidence="7">
    <location>
        <begin position="113"/>
        <end position="119"/>
    </location>
    <ligand>
        <name>ATP</name>
        <dbReference type="ChEBI" id="CHEBI:30616"/>
    </ligand>
</feature>
<keyword evidence="13" id="KW-1185">Reference proteome</keyword>
<keyword evidence="5 7" id="KW-0131">Cell cycle</keyword>
<feature type="modified residue" description="N6-carboxylysine" evidence="7">
    <location>
        <position position="226"/>
    </location>
</feature>
<keyword evidence="7" id="KW-0460">Magnesium</keyword>
<comment type="subcellular location">
    <subcellularLocation>
        <location evidence="7 8">Cytoplasm</location>
    </subcellularLocation>
</comment>
<dbReference type="HAMAP" id="MF_00208">
    <property type="entry name" value="MurE"/>
    <property type="match status" value="1"/>
</dbReference>
<dbReference type="InterPro" id="IPR035911">
    <property type="entry name" value="MurE/MurF_N"/>
</dbReference>
<dbReference type="RefSeq" id="WP_283485919.1">
    <property type="nucleotide sequence ID" value="NZ_CP125947.1"/>
</dbReference>
<comment type="caution">
    <text evidence="7">Lacks conserved residue(s) required for the propagation of feature annotation.</text>
</comment>
<evidence type="ECO:0000259" key="11">
    <source>
        <dbReference type="Pfam" id="PF08245"/>
    </source>
</evidence>
<evidence type="ECO:0000313" key="13">
    <source>
        <dbReference type="Proteomes" id="UP001240697"/>
    </source>
</evidence>
<dbReference type="EMBL" id="CP125947">
    <property type="protein sequence ID" value="WHS64808.1"/>
    <property type="molecule type" value="Genomic_DNA"/>
</dbReference>
<dbReference type="InterPro" id="IPR004101">
    <property type="entry name" value="Mur_ligase_C"/>
</dbReference>
<feature type="domain" description="Mur ligase C-terminal" evidence="10">
    <location>
        <begin position="339"/>
        <end position="468"/>
    </location>
</feature>
<feature type="domain" description="Mur ligase central" evidence="11">
    <location>
        <begin position="111"/>
        <end position="316"/>
    </location>
</feature>
<protein>
    <recommendedName>
        <fullName evidence="7">UDP-N-acetylmuramoyl-L-alanyl-D-glutamate--2,6-diaminopimelate ligase</fullName>
        <ecNumber evidence="7">6.3.2.13</ecNumber>
    </recommendedName>
    <alternativeName>
        <fullName evidence="7">Meso-A2pm-adding enzyme</fullName>
    </alternativeName>
    <alternativeName>
        <fullName evidence="7">Meso-diaminopimelate-adding enzyme</fullName>
    </alternativeName>
    <alternativeName>
        <fullName evidence="7">UDP-MurNAc-L-Ala-D-Glu:meso-diaminopimelate ligase</fullName>
    </alternativeName>
    <alternativeName>
        <fullName evidence="7">UDP-MurNAc-tripeptide synthetase</fullName>
    </alternativeName>
    <alternativeName>
        <fullName evidence="7">UDP-N-acetylmuramyl-tripeptide synthetase</fullName>
    </alternativeName>
</protein>
<dbReference type="Proteomes" id="UP001240697">
    <property type="component" value="Chromosome"/>
</dbReference>
<dbReference type="EC" id="6.3.2.13" evidence="7"/>
<keyword evidence="6 7" id="KW-0961">Cell wall biogenesis/degradation</keyword>
<evidence type="ECO:0000256" key="7">
    <source>
        <dbReference type="HAMAP-Rule" id="MF_00208"/>
    </source>
</evidence>
<feature type="short sequence motif" description="Meso-diaminopimelate recognition motif" evidence="7">
    <location>
        <begin position="415"/>
        <end position="418"/>
    </location>
</feature>
<dbReference type="InterPro" id="IPR036615">
    <property type="entry name" value="Mur_ligase_C_dom_sf"/>
</dbReference>
<evidence type="ECO:0000256" key="8">
    <source>
        <dbReference type="RuleBase" id="RU004135"/>
    </source>
</evidence>
<dbReference type="PANTHER" id="PTHR23135:SF4">
    <property type="entry name" value="UDP-N-ACETYLMURAMOYL-L-ALANYL-D-GLUTAMATE--2,6-DIAMINOPIMELATE LIGASE MURE HOMOLOG, CHLOROPLASTIC"/>
    <property type="match status" value="1"/>
</dbReference>
<keyword evidence="3 7" id="KW-0133">Cell shape</keyword>
<dbReference type="PANTHER" id="PTHR23135">
    <property type="entry name" value="MUR LIGASE FAMILY MEMBER"/>
    <property type="match status" value="1"/>
</dbReference>
<evidence type="ECO:0000259" key="10">
    <source>
        <dbReference type="Pfam" id="PF02875"/>
    </source>
</evidence>
<dbReference type="SUPFAM" id="SSF63418">
    <property type="entry name" value="MurE/MurF N-terminal domain"/>
    <property type="match status" value="1"/>
</dbReference>
<dbReference type="InterPro" id="IPR000713">
    <property type="entry name" value="Mur_ligase_N"/>
</dbReference>
<name>A0ABY8SPF0_9BURK</name>
<dbReference type="GO" id="GO:0008765">
    <property type="term" value="F:UDP-N-acetylmuramoylalanyl-D-glutamate-2,6-diaminopimelate ligase activity"/>
    <property type="evidence" value="ECO:0007669"/>
    <property type="project" value="UniProtKB-EC"/>
</dbReference>
<comment type="function">
    <text evidence="7">Catalyzes the addition of meso-diaminopimelic acid to the nucleotide precursor UDP-N-acetylmuramoyl-L-alanyl-D-glutamate (UMAG) in the biosynthesis of bacterial cell-wall peptidoglycan.</text>
</comment>
<dbReference type="NCBIfam" id="NF001126">
    <property type="entry name" value="PRK00139.1-4"/>
    <property type="match status" value="1"/>
</dbReference>
<dbReference type="Gene3D" id="3.90.190.20">
    <property type="entry name" value="Mur ligase, C-terminal domain"/>
    <property type="match status" value="1"/>
</dbReference>
<keyword evidence="7 12" id="KW-0436">Ligase</keyword>
<comment type="pathway">
    <text evidence="7 8">Cell wall biogenesis; peptidoglycan biosynthesis.</text>
</comment>
<keyword evidence="4 7" id="KW-0573">Peptidoglycan synthesis</keyword>
<keyword evidence="2 7" id="KW-0132">Cell division</keyword>
<feature type="binding site" evidence="7">
    <location>
        <position position="30"/>
    </location>
    <ligand>
        <name>UDP-N-acetyl-alpha-D-muramoyl-L-alanyl-D-glutamate</name>
        <dbReference type="ChEBI" id="CHEBI:83900"/>
    </ligand>
</feature>
<dbReference type="NCBIfam" id="TIGR01085">
    <property type="entry name" value="murE"/>
    <property type="match status" value="1"/>
</dbReference>
<accession>A0ABY8SPF0</accession>
<evidence type="ECO:0000313" key="12">
    <source>
        <dbReference type="EMBL" id="WHS64808.1"/>
    </source>
</evidence>
<evidence type="ECO:0000256" key="5">
    <source>
        <dbReference type="ARBA" id="ARBA00023306"/>
    </source>
</evidence>
<dbReference type="Gene3D" id="3.40.1390.10">
    <property type="entry name" value="MurE/MurF, N-terminal domain"/>
    <property type="match status" value="1"/>
</dbReference>
<evidence type="ECO:0000256" key="3">
    <source>
        <dbReference type="ARBA" id="ARBA00022960"/>
    </source>
</evidence>
<comment type="cofactor">
    <cofactor evidence="7">
        <name>Mg(2+)</name>
        <dbReference type="ChEBI" id="CHEBI:18420"/>
    </cofactor>
</comment>
<keyword evidence="7" id="KW-0067">ATP-binding</keyword>
<dbReference type="Gene3D" id="3.40.1190.10">
    <property type="entry name" value="Mur-like, catalytic domain"/>
    <property type="match status" value="1"/>
</dbReference>
<feature type="binding site" evidence="7">
    <location>
        <begin position="159"/>
        <end position="160"/>
    </location>
    <ligand>
        <name>UDP-N-acetyl-alpha-D-muramoyl-L-alanyl-D-glutamate</name>
        <dbReference type="ChEBI" id="CHEBI:83900"/>
    </ligand>
</feature>
<evidence type="ECO:0000256" key="6">
    <source>
        <dbReference type="ARBA" id="ARBA00023316"/>
    </source>
</evidence>
<evidence type="ECO:0000256" key="2">
    <source>
        <dbReference type="ARBA" id="ARBA00022618"/>
    </source>
</evidence>
<evidence type="ECO:0000256" key="1">
    <source>
        <dbReference type="ARBA" id="ARBA00005898"/>
    </source>
</evidence>
<keyword evidence="7" id="KW-0547">Nucleotide-binding</keyword>
<reference evidence="12 13" key="1">
    <citation type="submission" date="2023-05" db="EMBL/GenBank/DDBJ databases">
        <authorList>
            <person name="Yin Y."/>
            <person name="Lu Z."/>
        </authorList>
    </citation>
    <scope>NUCLEOTIDE SEQUENCE [LARGE SCALE GENOMIC DNA]</scope>
    <source>
        <strain evidence="12 13">ZM22</strain>
    </source>
</reference>
<gene>
    <name evidence="7" type="primary">murE</name>
    <name evidence="12" type="ORF">QMY55_20315</name>
</gene>
<feature type="binding site" evidence="7">
    <location>
        <begin position="415"/>
        <end position="418"/>
    </location>
    <ligand>
        <name>meso-2,6-diaminopimelate</name>
        <dbReference type="ChEBI" id="CHEBI:57791"/>
    </ligand>
</feature>
<feature type="binding site" evidence="7">
    <location>
        <position position="466"/>
    </location>
    <ligand>
        <name>meso-2,6-diaminopimelate</name>
        <dbReference type="ChEBI" id="CHEBI:57791"/>
    </ligand>
</feature>
<dbReference type="Pfam" id="PF08245">
    <property type="entry name" value="Mur_ligase_M"/>
    <property type="match status" value="1"/>
</dbReference>
<feature type="binding site" evidence="7">
    <location>
        <position position="470"/>
    </location>
    <ligand>
        <name>meso-2,6-diaminopimelate</name>
        <dbReference type="ChEBI" id="CHEBI:57791"/>
    </ligand>
</feature>
<comment type="catalytic activity">
    <reaction evidence="7">
        <text>UDP-N-acetyl-alpha-D-muramoyl-L-alanyl-D-glutamate + meso-2,6-diaminopimelate + ATP = UDP-N-acetyl-alpha-D-muramoyl-L-alanyl-gamma-D-glutamyl-meso-2,6-diaminopimelate + ADP + phosphate + H(+)</text>
        <dbReference type="Rhea" id="RHEA:23676"/>
        <dbReference type="ChEBI" id="CHEBI:15378"/>
        <dbReference type="ChEBI" id="CHEBI:30616"/>
        <dbReference type="ChEBI" id="CHEBI:43474"/>
        <dbReference type="ChEBI" id="CHEBI:57791"/>
        <dbReference type="ChEBI" id="CHEBI:83900"/>
        <dbReference type="ChEBI" id="CHEBI:83905"/>
        <dbReference type="ChEBI" id="CHEBI:456216"/>
        <dbReference type="EC" id="6.3.2.13"/>
    </reaction>
</comment>
<dbReference type="InterPro" id="IPR005761">
    <property type="entry name" value="UDP-N-AcMur-Glu-dNH2Pim_ligase"/>
</dbReference>
<feature type="binding site" evidence="7">
    <location>
        <position position="186"/>
    </location>
    <ligand>
        <name>UDP-N-acetyl-alpha-D-muramoyl-L-alanyl-D-glutamate</name>
        <dbReference type="ChEBI" id="CHEBI:83900"/>
    </ligand>
</feature>
<dbReference type="SUPFAM" id="SSF53623">
    <property type="entry name" value="MurD-like peptide ligases, catalytic domain"/>
    <property type="match status" value="1"/>
</dbReference>
<dbReference type="SUPFAM" id="SSF53244">
    <property type="entry name" value="MurD-like peptide ligases, peptide-binding domain"/>
    <property type="match status" value="1"/>
</dbReference>
<dbReference type="Pfam" id="PF01225">
    <property type="entry name" value="Mur_ligase"/>
    <property type="match status" value="1"/>
</dbReference>
<feature type="domain" description="Mur ligase N-terminal catalytic" evidence="9">
    <location>
        <begin position="27"/>
        <end position="70"/>
    </location>
</feature>
<evidence type="ECO:0000259" key="9">
    <source>
        <dbReference type="Pfam" id="PF01225"/>
    </source>
</evidence>
<evidence type="ECO:0000256" key="4">
    <source>
        <dbReference type="ARBA" id="ARBA00022984"/>
    </source>
</evidence>
<keyword evidence="7" id="KW-0963">Cytoplasm</keyword>
<feature type="binding site" evidence="7">
    <location>
        <position position="391"/>
    </location>
    <ligand>
        <name>meso-2,6-diaminopimelate</name>
        <dbReference type="ChEBI" id="CHEBI:57791"/>
    </ligand>
</feature>
<dbReference type="Pfam" id="PF02875">
    <property type="entry name" value="Mur_ligase_C"/>
    <property type="match status" value="1"/>
</dbReference>
<dbReference type="InterPro" id="IPR036565">
    <property type="entry name" value="Mur-like_cat_sf"/>
</dbReference>
<dbReference type="InterPro" id="IPR013221">
    <property type="entry name" value="Mur_ligase_cen"/>
</dbReference>
<proteinExistence type="inferred from homology"/>
<sequence>MSTSIQTLNSAAEAVAWLRARVQGDLQTDSRKVKAGDAFIAWPGAATDGRAYVTKALEQGAAAVLVEAEGLDAFALNSDKVAALKGLKAATGLIADQWFAHPSGEIEVLAVTGTNGKTTTAWWLAHALSKVKLNARTGCALVGTLGVGVPPALESTGMTTPDPVLLQRVFRSYADQGLAACAIEASSIGIVEHRLDGTKIRVALFTNFTQDHLDYHGSMDAYWQAKAQLFDWPGLQTAVVNIDDAHGAKLWAKLQAKSLDVWSVSIQGPARLQAKDIGLGEQGLSFTVLEAGHSLRMNTRLVGQYNVSNLLGVLAALRSLGLTLDEAVAACADLEPVPGRMQQIVKPELPLVAVDYAHTPDALEKALRALQPAAQQRGGKLWCVFGCGGDRDNSKRPLMGQAAQTHADCVFVTSDNPRSEVPESIIGQILAGMKTGQALHVQVDRAAAIAEAIAHADTRDVVLIAGKGHEDYQETKGVRHPFSDMAEAQKALAAREGKKRS</sequence>
<comment type="similarity">
    <text evidence="1 7">Belongs to the MurCDEF family. MurE subfamily.</text>
</comment>
<feature type="binding site" evidence="7">
    <location>
        <position position="194"/>
    </location>
    <ligand>
        <name>UDP-N-acetyl-alpha-D-muramoyl-L-alanyl-D-glutamate</name>
        <dbReference type="ChEBI" id="CHEBI:83900"/>
    </ligand>
</feature>
<comment type="PTM">
    <text evidence="7">Carboxylation is probably crucial for Mg(2+) binding and, consequently, for the gamma-phosphate positioning of ATP.</text>
</comment>
<organism evidence="12 13">
    <name type="scientific">Comamonas resistens</name>
    <dbReference type="NCBI Taxonomy" id="3046670"/>
    <lineage>
        <taxon>Bacteria</taxon>
        <taxon>Pseudomonadati</taxon>
        <taxon>Pseudomonadota</taxon>
        <taxon>Betaproteobacteria</taxon>
        <taxon>Burkholderiales</taxon>
        <taxon>Comamonadaceae</taxon>
        <taxon>Comamonas</taxon>
    </lineage>
</organism>